<protein>
    <submittedName>
        <fullName evidence="10">Prepilin peptidase</fullName>
    </submittedName>
</protein>
<dbReference type="InterPro" id="IPR050882">
    <property type="entry name" value="Prepilin_peptidase/N-MTase"/>
</dbReference>
<comment type="subcellular location">
    <subcellularLocation>
        <location evidence="1">Cell membrane</location>
        <topology evidence="1">Multi-pass membrane protein</topology>
    </subcellularLocation>
</comment>
<keyword evidence="5 7" id="KW-1133">Transmembrane helix</keyword>
<evidence type="ECO:0000259" key="8">
    <source>
        <dbReference type="Pfam" id="PF01478"/>
    </source>
</evidence>
<evidence type="ECO:0000256" key="1">
    <source>
        <dbReference type="ARBA" id="ARBA00004651"/>
    </source>
</evidence>
<dbReference type="Proteomes" id="UP000283095">
    <property type="component" value="Chromosome"/>
</dbReference>
<dbReference type="AlphaFoldDB" id="A0A3Q9RQR8"/>
<dbReference type="PANTHER" id="PTHR30487">
    <property type="entry name" value="TYPE 4 PREPILIN-LIKE PROTEINS LEADER PEPTIDE-PROCESSING ENZYME"/>
    <property type="match status" value="1"/>
</dbReference>
<evidence type="ECO:0000256" key="2">
    <source>
        <dbReference type="ARBA" id="ARBA00005801"/>
    </source>
</evidence>
<dbReference type="EMBL" id="CP026095">
    <property type="protein sequence ID" value="AZV44582.1"/>
    <property type="molecule type" value="Genomic_DNA"/>
</dbReference>
<evidence type="ECO:0000256" key="4">
    <source>
        <dbReference type="ARBA" id="ARBA00022692"/>
    </source>
</evidence>
<sequence>MKMMIFIYSYLLVLGLVLGSFYNVVGLRVPEGQSIVRPRSHCPTCKRTLSTLDLVPVLSFVFLKGTCRGCGSKISPFYPIMELATGILFMLALYQFGLTGELIVALTLISLLVIIFVSDMKYMIIPDKVLLFFLPLFFLERLFIPLTPWWDPLVGAFFGFGLLLLIAVISKGGMGGGDIKLFFVIGIALGFSQTLLTFLMATFLGAVFGVGGMLLGKHKQKELIPFGPFIAVGALLSYFYGENIISWYFSMFM</sequence>
<feature type="domain" description="Prepilin type IV endopeptidase peptidase" evidence="8">
    <location>
        <begin position="107"/>
        <end position="210"/>
    </location>
</feature>
<dbReference type="PANTHER" id="PTHR30487:SF0">
    <property type="entry name" value="PREPILIN LEADER PEPTIDASE_N-METHYLTRANSFERASE-RELATED"/>
    <property type="match status" value="1"/>
</dbReference>
<accession>A0A3Q9RQR8</accession>
<evidence type="ECO:0000313" key="11">
    <source>
        <dbReference type="Proteomes" id="UP000283095"/>
    </source>
</evidence>
<feature type="transmembrane region" description="Helical" evidence="7">
    <location>
        <begin position="223"/>
        <end position="241"/>
    </location>
</feature>
<dbReference type="InterPro" id="IPR000045">
    <property type="entry name" value="Prepilin_IV_endopep_pep"/>
</dbReference>
<dbReference type="Pfam" id="PF06750">
    <property type="entry name" value="A24_N_bact"/>
    <property type="match status" value="1"/>
</dbReference>
<name>A0A3Q9RQR8_9BACI</name>
<evidence type="ECO:0000259" key="9">
    <source>
        <dbReference type="Pfam" id="PF06750"/>
    </source>
</evidence>
<gene>
    <name evidence="10" type="primary">comC1</name>
    <name evidence="10" type="ORF">BAOM_3973</name>
</gene>
<evidence type="ECO:0000313" key="10">
    <source>
        <dbReference type="EMBL" id="AZV44582.1"/>
    </source>
</evidence>
<feature type="transmembrane region" description="Helical" evidence="7">
    <location>
        <begin position="87"/>
        <end position="117"/>
    </location>
</feature>
<feature type="domain" description="Prepilin peptidase A24 N-terminal" evidence="9">
    <location>
        <begin position="13"/>
        <end position="96"/>
    </location>
</feature>
<keyword evidence="4 7" id="KW-0812">Transmembrane</keyword>
<dbReference type="GO" id="GO:0004190">
    <property type="term" value="F:aspartic-type endopeptidase activity"/>
    <property type="evidence" value="ECO:0007669"/>
    <property type="project" value="InterPro"/>
</dbReference>
<feature type="transmembrane region" description="Helical" evidence="7">
    <location>
        <begin position="152"/>
        <end position="169"/>
    </location>
</feature>
<dbReference type="Pfam" id="PF01478">
    <property type="entry name" value="Peptidase_A24"/>
    <property type="match status" value="1"/>
</dbReference>
<dbReference type="GO" id="GO:0006465">
    <property type="term" value="P:signal peptide processing"/>
    <property type="evidence" value="ECO:0007669"/>
    <property type="project" value="TreeGrafter"/>
</dbReference>
<comment type="similarity">
    <text evidence="2">Belongs to the peptidase A24 family.</text>
</comment>
<organism evidence="10 11">
    <name type="scientific">Peribacillus asahii</name>
    <dbReference type="NCBI Taxonomy" id="228899"/>
    <lineage>
        <taxon>Bacteria</taxon>
        <taxon>Bacillati</taxon>
        <taxon>Bacillota</taxon>
        <taxon>Bacilli</taxon>
        <taxon>Bacillales</taxon>
        <taxon>Bacillaceae</taxon>
        <taxon>Peribacillus</taxon>
    </lineage>
</organism>
<evidence type="ECO:0000256" key="5">
    <source>
        <dbReference type="ARBA" id="ARBA00022989"/>
    </source>
</evidence>
<keyword evidence="6 7" id="KW-0472">Membrane</keyword>
<dbReference type="GO" id="GO:0005886">
    <property type="term" value="C:plasma membrane"/>
    <property type="evidence" value="ECO:0007669"/>
    <property type="project" value="UniProtKB-SubCell"/>
</dbReference>
<feature type="transmembrane region" description="Helical" evidence="7">
    <location>
        <begin position="181"/>
        <end position="211"/>
    </location>
</feature>
<proteinExistence type="inferred from homology"/>
<evidence type="ECO:0000256" key="7">
    <source>
        <dbReference type="SAM" id="Phobius"/>
    </source>
</evidence>
<feature type="transmembrane region" description="Helical" evidence="7">
    <location>
        <begin position="129"/>
        <end position="146"/>
    </location>
</feature>
<dbReference type="InterPro" id="IPR010627">
    <property type="entry name" value="Prepilin_pept_A24_N"/>
</dbReference>
<evidence type="ECO:0000256" key="6">
    <source>
        <dbReference type="ARBA" id="ARBA00023136"/>
    </source>
</evidence>
<dbReference type="KEGG" id="pasa:BAOM_3973"/>
<evidence type="ECO:0000256" key="3">
    <source>
        <dbReference type="ARBA" id="ARBA00022475"/>
    </source>
</evidence>
<dbReference type="Gene3D" id="1.20.120.1220">
    <property type="match status" value="1"/>
</dbReference>
<reference evidence="10 11" key="1">
    <citation type="submission" date="2018-01" db="EMBL/GenBank/DDBJ databases">
        <title>Bacillus asahii Genome sequencing and assembly.</title>
        <authorList>
            <person name="Jiang H."/>
            <person name="Feng Y."/>
            <person name="Zhao F."/>
            <person name="Lin X."/>
        </authorList>
    </citation>
    <scope>NUCLEOTIDE SEQUENCE [LARGE SCALE GENOMIC DNA]</scope>
    <source>
        <strain evidence="10 11">OM18</strain>
    </source>
</reference>
<keyword evidence="3" id="KW-1003">Cell membrane</keyword>